<dbReference type="InterPro" id="IPR020845">
    <property type="entry name" value="AMP-binding_CS"/>
</dbReference>
<reference evidence="5 6" key="1">
    <citation type="journal article" date="2019" name="Gut">
        <title>Antibiotics-induced monodominance of a novel gut bacterial order.</title>
        <authorList>
            <person name="Hildebrand F."/>
            <person name="Moitinho-Silva L."/>
            <person name="Blasche S."/>
            <person name="Jahn M.T."/>
            <person name="Gossmann T.I."/>
            <person name="Heuerta-Cepas J."/>
            <person name="Hercog R."/>
            <person name="Luetge M."/>
            <person name="Bahram M."/>
            <person name="Pryszlak A."/>
            <person name="Alves R.J."/>
            <person name="Waszak S.M."/>
            <person name="Zhu A."/>
            <person name="Ye L."/>
            <person name="Costea P.I."/>
            <person name="Aalvink S."/>
            <person name="Belzer C."/>
            <person name="Forslund S.K."/>
            <person name="Sunagawa S."/>
            <person name="Hentschel U."/>
            <person name="Merten C."/>
            <person name="Patil K.R."/>
            <person name="Benes V."/>
            <person name="Bork P."/>
        </authorList>
    </citation>
    <scope>NUCLEOTIDE SEQUENCE [LARGE SCALE GENOMIC DNA]</scope>
    <source>
        <strain evidence="5 6">HDS1380</strain>
    </source>
</reference>
<dbReference type="Gene3D" id="3.40.50.12780">
    <property type="entry name" value="N-terminal domain of ligase-like"/>
    <property type="match status" value="1"/>
</dbReference>
<dbReference type="PANTHER" id="PTHR43201:SF5">
    <property type="entry name" value="MEDIUM-CHAIN ACYL-COA LIGASE ACSF2, MITOCHONDRIAL"/>
    <property type="match status" value="1"/>
</dbReference>
<protein>
    <submittedName>
        <fullName evidence="5">Long-chain fatty acid--CoA ligase</fullName>
    </submittedName>
</protein>
<gene>
    <name evidence="5" type="ORF">ESZ91_03785</name>
</gene>
<dbReference type="GO" id="GO:0006631">
    <property type="term" value="P:fatty acid metabolic process"/>
    <property type="evidence" value="ECO:0007669"/>
    <property type="project" value="TreeGrafter"/>
</dbReference>
<keyword evidence="2 5" id="KW-0436">Ligase</keyword>
<dbReference type="InterPro" id="IPR045851">
    <property type="entry name" value="AMP-bd_C_sf"/>
</dbReference>
<evidence type="ECO:0000313" key="5">
    <source>
        <dbReference type="EMBL" id="RXZ61524.1"/>
    </source>
</evidence>
<keyword evidence="6" id="KW-1185">Reference proteome</keyword>
<evidence type="ECO:0000256" key="2">
    <source>
        <dbReference type="ARBA" id="ARBA00022598"/>
    </source>
</evidence>
<name>A0A4Q2KA87_9FIRM</name>
<evidence type="ECO:0000313" key="6">
    <source>
        <dbReference type="Proteomes" id="UP000291269"/>
    </source>
</evidence>
<feature type="domain" description="AMP-dependent synthetase/ligase" evidence="3">
    <location>
        <begin position="97"/>
        <end position="307"/>
    </location>
</feature>
<proteinExistence type="inferred from homology"/>
<evidence type="ECO:0000259" key="3">
    <source>
        <dbReference type="Pfam" id="PF00501"/>
    </source>
</evidence>
<sequence length="433" mass="48266">MEKYLNIWKFLKNRFEFFKQKTALVCGSERISYAQLTEIVEQGGKQRKILPVLEGSLAEQAISILKGLRRENIVVPLNKAYGENYCQNILSELEKHNANDMDSDIALILFTSGSTGKPKGAMLSHENVISNLRAIGGYFEIDETDKMLIARPLMHCAVLTGEFLYGLYKGAEIHLYGESFMPRRIVRYIAAQGITVFGATPTLLHLLLPSFLNEDARVLQKIVVSGEILSAAHAERFAAAFPEADIYSVYGLTEASPRVAALPPKMFASKYGSIGKPIENVELRLEGERQCEGRLFVRSPGIMRGYLGNESLTKQKIVGGWLDTGDIARRDADGYYYILGRADGMIIRSGINIYPEEMETLLKQDERVRECLFYAENDGALGKRLCVKMAAEITKEEAFEICAAKLPSFARPQKIEIVGSLLKTASGKVRRSV</sequence>
<dbReference type="Pfam" id="PF13193">
    <property type="entry name" value="AMP-binding_C"/>
    <property type="match status" value="1"/>
</dbReference>
<dbReference type="InterPro" id="IPR000873">
    <property type="entry name" value="AMP-dep_synth/lig_dom"/>
</dbReference>
<evidence type="ECO:0000256" key="1">
    <source>
        <dbReference type="ARBA" id="ARBA00006432"/>
    </source>
</evidence>
<dbReference type="Pfam" id="PF00501">
    <property type="entry name" value="AMP-binding"/>
    <property type="match status" value="1"/>
</dbReference>
<dbReference type="SUPFAM" id="SSF56801">
    <property type="entry name" value="Acetyl-CoA synthetase-like"/>
    <property type="match status" value="1"/>
</dbReference>
<dbReference type="Proteomes" id="UP000291269">
    <property type="component" value="Unassembled WGS sequence"/>
</dbReference>
<dbReference type="EMBL" id="SDOZ01000002">
    <property type="protein sequence ID" value="RXZ61524.1"/>
    <property type="molecule type" value="Genomic_DNA"/>
</dbReference>
<comment type="caution">
    <text evidence="5">The sequence shown here is derived from an EMBL/GenBank/DDBJ whole genome shotgun (WGS) entry which is preliminary data.</text>
</comment>
<dbReference type="InterPro" id="IPR042099">
    <property type="entry name" value="ANL_N_sf"/>
</dbReference>
<dbReference type="InterPro" id="IPR025110">
    <property type="entry name" value="AMP-bd_C"/>
</dbReference>
<dbReference type="Gene3D" id="3.30.300.30">
    <property type="match status" value="1"/>
</dbReference>
<evidence type="ECO:0000259" key="4">
    <source>
        <dbReference type="Pfam" id="PF13193"/>
    </source>
</evidence>
<accession>A0A4Q2KA87</accession>
<dbReference type="AlphaFoldDB" id="A0A4Q2KA87"/>
<dbReference type="PROSITE" id="PS00455">
    <property type="entry name" value="AMP_BINDING"/>
    <property type="match status" value="1"/>
</dbReference>
<dbReference type="PANTHER" id="PTHR43201">
    <property type="entry name" value="ACYL-COA SYNTHETASE"/>
    <property type="match status" value="1"/>
</dbReference>
<organism evidence="5 6">
    <name type="scientific">Candidatus Borkfalkia ceftriaxoniphila</name>
    <dbReference type="NCBI Taxonomy" id="2508949"/>
    <lineage>
        <taxon>Bacteria</taxon>
        <taxon>Bacillati</taxon>
        <taxon>Bacillota</taxon>
        <taxon>Clostridia</taxon>
        <taxon>Christensenellales</taxon>
        <taxon>Christensenellaceae</taxon>
        <taxon>Candidatus Borkfalkia</taxon>
    </lineage>
</organism>
<dbReference type="CDD" id="cd04433">
    <property type="entry name" value="AFD_class_I"/>
    <property type="match status" value="1"/>
</dbReference>
<dbReference type="GO" id="GO:0031956">
    <property type="term" value="F:medium-chain fatty acid-CoA ligase activity"/>
    <property type="evidence" value="ECO:0007669"/>
    <property type="project" value="TreeGrafter"/>
</dbReference>
<dbReference type="OrthoDB" id="9803968at2"/>
<comment type="similarity">
    <text evidence="1">Belongs to the ATP-dependent AMP-binding enzyme family.</text>
</comment>
<feature type="domain" description="AMP-binding enzyme C-terminal" evidence="4">
    <location>
        <begin position="357"/>
        <end position="428"/>
    </location>
</feature>
<dbReference type="RefSeq" id="WP_129224302.1">
    <property type="nucleotide sequence ID" value="NZ_SDOZ01000002.1"/>
</dbReference>